<dbReference type="EMBL" id="VJOM01000023">
    <property type="protein sequence ID" value="TSE30374.1"/>
    <property type="molecule type" value="Genomic_DNA"/>
</dbReference>
<dbReference type="RefSeq" id="WP_143898181.1">
    <property type="nucleotide sequence ID" value="NZ_CP083911.1"/>
</dbReference>
<evidence type="ECO:0008006" key="3">
    <source>
        <dbReference type="Google" id="ProtNLM"/>
    </source>
</evidence>
<comment type="caution">
    <text evidence="1">The sequence shown here is derived from an EMBL/GenBank/DDBJ whole genome shotgun (WGS) entry which is preliminary data.</text>
</comment>
<accession>A0A554X3F1</accession>
<organism evidence="1 2">
    <name type="scientific">Tepidimonas taiwanensis</name>
    <dbReference type="NCBI Taxonomy" id="307486"/>
    <lineage>
        <taxon>Bacteria</taxon>
        <taxon>Pseudomonadati</taxon>
        <taxon>Pseudomonadota</taxon>
        <taxon>Betaproteobacteria</taxon>
        <taxon>Burkholderiales</taxon>
        <taxon>Tepidimonas</taxon>
    </lineage>
</organism>
<name>A0A554X3F1_9BURK</name>
<dbReference type="OrthoDB" id="8028712at2"/>
<dbReference type="InterPro" id="IPR011009">
    <property type="entry name" value="Kinase-like_dom_sf"/>
</dbReference>
<protein>
    <recommendedName>
        <fullName evidence="3">Lipopolysaccharide kinase (Kdo/WaaP) family protein</fullName>
    </recommendedName>
</protein>
<dbReference type="AlphaFoldDB" id="A0A554X3F1"/>
<evidence type="ECO:0000313" key="1">
    <source>
        <dbReference type="EMBL" id="TSE30374.1"/>
    </source>
</evidence>
<dbReference type="SUPFAM" id="SSF56112">
    <property type="entry name" value="Protein kinase-like (PK-like)"/>
    <property type="match status" value="1"/>
</dbReference>
<evidence type="ECO:0000313" key="2">
    <source>
        <dbReference type="Proteomes" id="UP000317763"/>
    </source>
</evidence>
<dbReference type="Proteomes" id="UP000317763">
    <property type="component" value="Unassembled WGS sequence"/>
</dbReference>
<proteinExistence type="predicted"/>
<keyword evidence="2" id="KW-1185">Reference proteome</keyword>
<reference evidence="1 2" key="1">
    <citation type="submission" date="2019-07" db="EMBL/GenBank/DDBJ databases">
        <title>Tepidimonas taiwanensis I1-1 draft genome.</title>
        <authorList>
            <person name="Da Costa M.S."/>
            <person name="Froufe H.J.C."/>
            <person name="Egas C."/>
            <person name="Albuquerque L."/>
        </authorList>
    </citation>
    <scope>NUCLEOTIDE SEQUENCE [LARGE SCALE GENOMIC DNA]</scope>
    <source>
        <strain evidence="1 2">I1-1</strain>
    </source>
</reference>
<sequence length="262" mass="29111">MLSPASLERIAASPGWRRHRIEVMDLPEGRVVVKGQRPPRSAARFWLMRLLARWTHNPLLRPVPAPGGAAGQATEARRLRELAAAGVHVPALWHEGPDHLVMAYVAGTPLPASLVGDEEAALAAFRSALDALADVHARGQYLSQAFARNMVQTSTGFVYLDFEDDPLEVMTLIDAQARDWLALLLSTVWMTNAPRAHLAQHWRAVAARLPVPVRERIDDAARRLAWLRHLPSRRDPWGRDVVSLQALAAFLAEEQRFHSASL</sequence>
<gene>
    <name evidence="1" type="ORF">Ttaiw_01936</name>
</gene>